<evidence type="ECO:0000259" key="7">
    <source>
        <dbReference type="SMART" id="SM00906"/>
    </source>
</evidence>
<dbReference type="Proteomes" id="UP000183809">
    <property type="component" value="Unassembled WGS sequence"/>
</dbReference>
<protein>
    <submittedName>
        <fullName evidence="8">Zn2cys6 transcription factor</fullName>
    </submittedName>
</protein>
<dbReference type="SMART" id="SM00906">
    <property type="entry name" value="Fungal_trans"/>
    <property type="match status" value="1"/>
</dbReference>
<dbReference type="STRING" id="236234.A0A1J9QXC3"/>
<proteinExistence type="predicted"/>
<keyword evidence="4" id="KW-0238">DNA-binding</keyword>
<comment type="caution">
    <text evidence="8">The sequence shown here is derived from an EMBL/GenBank/DDBJ whole genome shotgun (WGS) entry which is preliminary data.</text>
</comment>
<reference evidence="8 9" key="1">
    <citation type="submission" date="2016-10" db="EMBL/GenBank/DDBJ databases">
        <title>Proteomics and genomics reveal pathogen-plant mechanisms compatible with a hemibiotrophic lifestyle of Diplodia corticola.</title>
        <authorList>
            <person name="Fernandes I."/>
            <person name="De Jonge R."/>
            <person name="Van De Peer Y."/>
            <person name="Devreese B."/>
            <person name="Alves A."/>
            <person name="Esteves A.C."/>
        </authorList>
    </citation>
    <scope>NUCLEOTIDE SEQUENCE [LARGE SCALE GENOMIC DNA]</scope>
    <source>
        <strain evidence="8 9">CBS 112549</strain>
    </source>
</reference>
<dbReference type="PANTHER" id="PTHR31944">
    <property type="entry name" value="HEME-RESPONSIVE ZINC FINGER TRANSCRIPTION FACTOR HAP1"/>
    <property type="match status" value="1"/>
</dbReference>
<organism evidence="8 9">
    <name type="scientific">Diplodia corticola</name>
    <dbReference type="NCBI Taxonomy" id="236234"/>
    <lineage>
        <taxon>Eukaryota</taxon>
        <taxon>Fungi</taxon>
        <taxon>Dikarya</taxon>
        <taxon>Ascomycota</taxon>
        <taxon>Pezizomycotina</taxon>
        <taxon>Dothideomycetes</taxon>
        <taxon>Dothideomycetes incertae sedis</taxon>
        <taxon>Botryosphaeriales</taxon>
        <taxon>Botryosphaeriaceae</taxon>
        <taxon>Diplodia</taxon>
    </lineage>
</organism>
<dbReference type="AlphaFoldDB" id="A0A1J9QXC3"/>
<dbReference type="InterPro" id="IPR051430">
    <property type="entry name" value="Fungal_TF_Env_Response"/>
</dbReference>
<dbReference type="OrthoDB" id="5414787at2759"/>
<keyword evidence="2" id="KW-0862">Zinc</keyword>
<gene>
    <name evidence="8" type="ORF">BKCO1_2800037</name>
</gene>
<evidence type="ECO:0000256" key="3">
    <source>
        <dbReference type="ARBA" id="ARBA00023015"/>
    </source>
</evidence>
<keyword evidence="6" id="KW-0539">Nucleus</keyword>
<keyword evidence="9" id="KW-1185">Reference proteome</keyword>
<evidence type="ECO:0000256" key="5">
    <source>
        <dbReference type="ARBA" id="ARBA00023163"/>
    </source>
</evidence>
<dbReference type="InterPro" id="IPR007219">
    <property type="entry name" value="XnlR_reg_dom"/>
</dbReference>
<dbReference type="GO" id="GO:0005634">
    <property type="term" value="C:nucleus"/>
    <property type="evidence" value="ECO:0007669"/>
    <property type="project" value="TreeGrafter"/>
</dbReference>
<dbReference type="GO" id="GO:0006351">
    <property type="term" value="P:DNA-templated transcription"/>
    <property type="evidence" value="ECO:0007669"/>
    <property type="project" value="InterPro"/>
</dbReference>
<accession>A0A1J9QXC3</accession>
<evidence type="ECO:0000313" key="9">
    <source>
        <dbReference type="Proteomes" id="UP000183809"/>
    </source>
</evidence>
<feature type="domain" description="Xylanolytic transcriptional activator regulatory" evidence="7">
    <location>
        <begin position="250"/>
        <end position="323"/>
    </location>
</feature>
<name>A0A1J9QXC3_9PEZI</name>
<evidence type="ECO:0000256" key="1">
    <source>
        <dbReference type="ARBA" id="ARBA00022723"/>
    </source>
</evidence>
<sequence length="615" mass="68351">MEWQPHTTPALKANSTAVEDLQARIKSLEAMMPVNHTPLSKAHNSGQQPVGTITVKGDRCRYYGSGYQSGLFNRVQNTAKSMLQPSADPDLWTLVKEVQGLWKRHAADAASAPTSALDSMAQLRDQLPEKDVCHFLIQSYFSMYEERLVVLHKPTFMPLFSDFMAKLPQSSSGIEPQIYAAMALAAYHLQSSDHSHRTAAKAWLRLSPFAVIEAWLKALPRRARGQVSILQTRALIILSQQARGQHIEEHWQATNALVRSAMILGLHRDPAQFKSFSPLQADVRRRLWWSVVEMDLWASLSYGMPAALCPEDTDCMPGIRPDAVDLSVYLSGLPRDSCFVIQDFLARSLLGRLAIINIVSHTLDEASRTRLKQLWGEVEEAMKDLPHLVESSTAPMDTGLKPVVIFLKSLHSTLVISVERSLAPEYTPNITCVHSATEILSCLALLAPGSEETNAPEPQLGQFLVEFMHGIYKALTLICMHLDHFQDVAETEDSPWDSTSLFQLLEVSLQIFVGNVAFEHTTLKTILALSISTSLARARSNGWAEKNVVREGLMATVESLRRRLSDATKPAEQSGSGTADVSLDEIMSLESAFDTEAVVDWPSSDWLLELDEAWL</sequence>
<dbReference type="CDD" id="cd12148">
    <property type="entry name" value="fungal_TF_MHR"/>
    <property type="match status" value="1"/>
</dbReference>
<keyword evidence="3" id="KW-0805">Transcription regulation</keyword>
<keyword evidence="5" id="KW-0804">Transcription</keyword>
<keyword evidence="1" id="KW-0479">Metal-binding</keyword>
<dbReference type="RefSeq" id="XP_020129938.1">
    <property type="nucleotide sequence ID" value="XM_020273685.1"/>
</dbReference>
<dbReference type="GO" id="GO:0000978">
    <property type="term" value="F:RNA polymerase II cis-regulatory region sequence-specific DNA binding"/>
    <property type="evidence" value="ECO:0007669"/>
    <property type="project" value="TreeGrafter"/>
</dbReference>
<evidence type="ECO:0000313" key="8">
    <source>
        <dbReference type="EMBL" id="OJD33678.1"/>
    </source>
</evidence>
<dbReference type="Pfam" id="PF04082">
    <property type="entry name" value="Fungal_trans"/>
    <property type="match status" value="1"/>
</dbReference>
<dbReference type="PANTHER" id="PTHR31944:SF131">
    <property type="entry name" value="HEME-RESPONSIVE ZINC FINGER TRANSCRIPTION FACTOR HAP1"/>
    <property type="match status" value="1"/>
</dbReference>
<dbReference type="GeneID" id="31013946"/>
<evidence type="ECO:0000256" key="4">
    <source>
        <dbReference type="ARBA" id="ARBA00023125"/>
    </source>
</evidence>
<dbReference type="EMBL" id="MNUE01000028">
    <property type="protein sequence ID" value="OJD33678.1"/>
    <property type="molecule type" value="Genomic_DNA"/>
</dbReference>
<dbReference type="GO" id="GO:0008270">
    <property type="term" value="F:zinc ion binding"/>
    <property type="evidence" value="ECO:0007669"/>
    <property type="project" value="InterPro"/>
</dbReference>
<dbReference type="GO" id="GO:0001228">
    <property type="term" value="F:DNA-binding transcription activator activity, RNA polymerase II-specific"/>
    <property type="evidence" value="ECO:0007669"/>
    <property type="project" value="TreeGrafter"/>
</dbReference>
<evidence type="ECO:0000256" key="6">
    <source>
        <dbReference type="ARBA" id="ARBA00023242"/>
    </source>
</evidence>
<evidence type="ECO:0000256" key="2">
    <source>
        <dbReference type="ARBA" id="ARBA00022833"/>
    </source>
</evidence>